<dbReference type="InterPro" id="IPR049278">
    <property type="entry name" value="MS_channel_C"/>
</dbReference>
<keyword evidence="7" id="KW-0997">Cell inner membrane</keyword>
<sequence>MDKINEFLQSDFVTTQLIPWAVSLVVALLIFFIGRWIAGKIVNISKRMMARGGMDSMLSNFLGNILYTLLIAVVIIAALDHLGIQTTSLLAVLGAAGLAVGLALKDSLANFSSGVMLIVFRPFREGDYVEAGGVAGTVENVGIFATTMLTPDNREIIVPNGQIYGGTITNVTARETRRLDLVVGISYSDDIRKARELVMEIINQEERILKDPAPVVNVAALGESSIDLNVRPWVNKGDYWNVRADLLETIKTRFDENGISIPFPQQDVYMHEVKSA</sequence>
<comment type="subcellular location">
    <subcellularLocation>
        <location evidence="7">Cell inner membrane</location>
        <topology evidence="7">Multi-pass membrane protein</topology>
    </subcellularLocation>
    <subcellularLocation>
        <location evidence="1">Cell membrane</location>
        <topology evidence="1">Multi-pass membrane protein</topology>
    </subcellularLocation>
</comment>
<dbReference type="InterPro" id="IPR010920">
    <property type="entry name" value="LSM_dom_sf"/>
</dbReference>
<dbReference type="Gene3D" id="1.10.287.1260">
    <property type="match status" value="1"/>
</dbReference>
<organism evidence="11 12">
    <name type="scientific">Thiohalobacter thiocyanaticus</name>
    <dbReference type="NCBI Taxonomy" id="585455"/>
    <lineage>
        <taxon>Bacteria</taxon>
        <taxon>Pseudomonadati</taxon>
        <taxon>Pseudomonadota</taxon>
        <taxon>Gammaproteobacteria</taxon>
        <taxon>Thiohalobacterales</taxon>
        <taxon>Thiohalobacteraceae</taxon>
        <taxon>Thiohalobacter</taxon>
    </lineage>
</organism>
<evidence type="ECO:0000259" key="10">
    <source>
        <dbReference type="Pfam" id="PF21088"/>
    </source>
</evidence>
<comment type="similarity">
    <text evidence="2 7">Belongs to the MscS (TC 1.A.23) family.</text>
</comment>
<reference evidence="11 12" key="1">
    <citation type="submission" date="2017-05" db="EMBL/GenBank/DDBJ databases">
        <title>Thiocyanate degradation by Thiohalobacter thiocyanaticus FOKN1.</title>
        <authorList>
            <person name="Oshiki M."/>
            <person name="Fukushima T."/>
            <person name="Kawano S."/>
            <person name="Nakagawa J."/>
        </authorList>
    </citation>
    <scope>NUCLEOTIDE SEQUENCE [LARGE SCALE GENOMIC DNA]</scope>
    <source>
        <strain evidence="11 12">FOKN1</strain>
    </source>
</reference>
<gene>
    <name evidence="11" type="ORF">FOKN1_2191</name>
</gene>
<keyword evidence="5 7" id="KW-1133">Transmembrane helix</keyword>
<dbReference type="PANTHER" id="PTHR30221">
    <property type="entry name" value="SMALL-CONDUCTANCE MECHANOSENSITIVE CHANNEL"/>
    <property type="match status" value="1"/>
</dbReference>
<evidence type="ECO:0000313" key="11">
    <source>
        <dbReference type="EMBL" id="BAZ94568.1"/>
    </source>
</evidence>
<dbReference type="RefSeq" id="WP_096366646.1">
    <property type="nucleotide sequence ID" value="NZ_AP018052.1"/>
</dbReference>
<evidence type="ECO:0000256" key="3">
    <source>
        <dbReference type="ARBA" id="ARBA00022475"/>
    </source>
</evidence>
<feature type="transmembrane region" description="Helical" evidence="7">
    <location>
        <begin position="17"/>
        <end position="38"/>
    </location>
</feature>
<feature type="domain" description="Mechanosensitive ion channel MscS C-terminal" evidence="9">
    <location>
        <begin position="180"/>
        <end position="261"/>
    </location>
</feature>
<dbReference type="Pfam" id="PF05552">
    <property type="entry name" value="MS_channel_1st_1"/>
    <property type="match status" value="1"/>
</dbReference>
<dbReference type="Pfam" id="PF21088">
    <property type="entry name" value="MS_channel_1st"/>
    <property type="match status" value="1"/>
</dbReference>
<dbReference type="InterPro" id="IPR045275">
    <property type="entry name" value="MscS_archaea/bacteria_type"/>
</dbReference>
<keyword evidence="7" id="KW-0813">Transport</keyword>
<evidence type="ECO:0000256" key="5">
    <source>
        <dbReference type="ARBA" id="ARBA00022989"/>
    </source>
</evidence>
<proteinExistence type="inferred from homology"/>
<dbReference type="Gene3D" id="2.30.30.60">
    <property type="match status" value="1"/>
</dbReference>
<dbReference type="EMBL" id="AP018052">
    <property type="protein sequence ID" value="BAZ94568.1"/>
    <property type="molecule type" value="Genomic_DNA"/>
</dbReference>
<dbReference type="Gene3D" id="3.30.70.100">
    <property type="match status" value="1"/>
</dbReference>
<dbReference type="Proteomes" id="UP000218765">
    <property type="component" value="Chromosome"/>
</dbReference>
<dbReference type="Pfam" id="PF00924">
    <property type="entry name" value="MS_channel_2nd"/>
    <property type="match status" value="1"/>
</dbReference>
<feature type="transmembrane region" description="Helical" evidence="7">
    <location>
        <begin position="84"/>
        <end position="104"/>
    </location>
</feature>
<evidence type="ECO:0000256" key="1">
    <source>
        <dbReference type="ARBA" id="ARBA00004651"/>
    </source>
</evidence>
<evidence type="ECO:0000256" key="4">
    <source>
        <dbReference type="ARBA" id="ARBA00022692"/>
    </source>
</evidence>
<dbReference type="GO" id="GO:0008381">
    <property type="term" value="F:mechanosensitive monoatomic ion channel activity"/>
    <property type="evidence" value="ECO:0007669"/>
    <property type="project" value="InterPro"/>
</dbReference>
<dbReference type="Pfam" id="PF21082">
    <property type="entry name" value="MS_channel_3rd"/>
    <property type="match status" value="1"/>
</dbReference>
<dbReference type="InterPro" id="IPR006685">
    <property type="entry name" value="MscS_channel_2nd"/>
</dbReference>
<evidence type="ECO:0000256" key="7">
    <source>
        <dbReference type="RuleBase" id="RU369025"/>
    </source>
</evidence>
<keyword evidence="6 7" id="KW-0472">Membrane</keyword>
<dbReference type="InterPro" id="IPR049142">
    <property type="entry name" value="MS_channel_1st"/>
</dbReference>
<dbReference type="InterPro" id="IPR011014">
    <property type="entry name" value="MscS_channel_TM-2"/>
</dbReference>
<dbReference type="SUPFAM" id="SSF82861">
    <property type="entry name" value="Mechanosensitive channel protein MscS (YggB), transmembrane region"/>
    <property type="match status" value="1"/>
</dbReference>
<evidence type="ECO:0000259" key="9">
    <source>
        <dbReference type="Pfam" id="PF21082"/>
    </source>
</evidence>
<evidence type="ECO:0000256" key="2">
    <source>
        <dbReference type="ARBA" id="ARBA00008017"/>
    </source>
</evidence>
<dbReference type="OrthoDB" id="9799209at2"/>
<keyword evidence="7" id="KW-0406">Ion transport</keyword>
<feature type="domain" description="Mechanosensitive ion channel MscS" evidence="8">
    <location>
        <begin position="106"/>
        <end position="172"/>
    </location>
</feature>
<dbReference type="PANTHER" id="PTHR30221:SF1">
    <property type="entry name" value="SMALL-CONDUCTANCE MECHANOSENSITIVE CHANNEL"/>
    <property type="match status" value="1"/>
</dbReference>
<dbReference type="InterPro" id="IPR011066">
    <property type="entry name" value="MscS_channel_C_sf"/>
</dbReference>
<accession>A0A1Z4VTB6</accession>
<dbReference type="InterPro" id="IPR023408">
    <property type="entry name" value="MscS_beta-dom_sf"/>
</dbReference>
<evidence type="ECO:0000259" key="8">
    <source>
        <dbReference type="Pfam" id="PF00924"/>
    </source>
</evidence>
<name>A0A1Z4VTB6_9GAMM</name>
<dbReference type="InterPro" id="IPR008910">
    <property type="entry name" value="MSC_TM_helix"/>
</dbReference>
<keyword evidence="3" id="KW-1003">Cell membrane</keyword>
<dbReference type="KEGG" id="ttc:FOKN1_2191"/>
<dbReference type="GO" id="GO:0005886">
    <property type="term" value="C:plasma membrane"/>
    <property type="evidence" value="ECO:0007669"/>
    <property type="project" value="UniProtKB-SubCell"/>
</dbReference>
<comment type="caution">
    <text evidence="7">Lacks conserved residue(s) required for the propagation of feature annotation.</text>
</comment>
<keyword evidence="4 7" id="KW-0812">Transmembrane</keyword>
<protein>
    <recommendedName>
        <fullName evidence="7">Small-conductance mechanosensitive channel</fullName>
    </recommendedName>
</protein>
<feature type="domain" description="Mechanosensitive ion channel transmembrane helices 2/3" evidence="10">
    <location>
        <begin position="64"/>
        <end position="105"/>
    </location>
</feature>
<dbReference type="SUPFAM" id="SSF82689">
    <property type="entry name" value="Mechanosensitive channel protein MscS (YggB), C-terminal domain"/>
    <property type="match status" value="1"/>
</dbReference>
<keyword evidence="12" id="KW-1185">Reference proteome</keyword>
<dbReference type="SUPFAM" id="SSF50182">
    <property type="entry name" value="Sm-like ribonucleoproteins"/>
    <property type="match status" value="1"/>
</dbReference>
<comment type="subunit">
    <text evidence="7">Homoheptamer.</text>
</comment>
<feature type="transmembrane region" description="Helical" evidence="7">
    <location>
        <begin position="58"/>
        <end position="78"/>
    </location>
</feature>
<evidence type="ECO:0000313" key="12">
    <source>
        <dbReference type="Proteomes" id="UP000218765"/>
    </source>
</evidence>
<dbReference type="AlphaFoldDB" id="A0A1Z4VTB6"/>
<comment type="function">
    <text evidence="7">Mechanosensitive channel that participates in the regulation of osmotic pressure changes within the cell, opening in response to stretch forces in the membrane lipid bilayer, without the need for other proteins. Contributes to normal resistance to hypoosmotic shock. Forms an ion channel of 1.0 nanosiemens conductance with a slight preference for anions.</text>
</comment>
<keyword evidence="7" id="KW-0407">Ion channel</keyword>
<evidence type="ECO:0000256" key="6">
    <source>
        <dbReference type="ARBA" id="ARBA00023136"/>
    </source>
</evidence>